<evidence type="ECO:0000259" key="1">
    <source>
        <dbReference type="Pfam" id="PF24764"/>
    </source>
</evidence>
<feature type="domain" description="Integrase core" evidence="1">
    <location>
        <begin position="41"/>
        <end position="117"/>
    </location>
</feature>
<accession>A0A1X7VBP6</accession>
<dbReference type="PANTHER" id="PTHR46791:SF5">
    <property type="entry name" value="CLR5 DOMAIN-CONTAINING PROTEIN-RELATED"/>
    <property type="match status" value="1"/>
</dbReference>
<organism evidence="2">
    <name type="scientific">Amphimedon queenslandica</name>
    <name type="common">Sponge</name>
    <dbReference type="NCBI Taxonomy" id="400682"/>
    <lineage>
        <taxon>Eukaryota</taxon>
        <taxon>Metazoa</taxon>
        <taxon>Porifera</taxon>
        <taxon>Demospongiae</taxon>
        <taxon>Heteroscleromorpha</taxon>
        <taxon>Haplosclerida</taxon>
        <taxon>Niphatidae</taxon>
        <taxon>Amphimedon</taxon>
    </lineage>
</organism>
<protein>
    <recommendedName>
        <fullName evidence="1">Integrase core domain-containing protein</fullName>
    </recommendedName>
</protein>
<evidence type="ECO:0000313" key="2">
    <source>
        <dbReference type="EnsemblMetazoa" id="Aqu2.1.36957_001"/>
    </source>
</evidence>
<name>A0A1X7VBP6_AMPQE</name>
<dbReference type="PANTHER" id="PTHR46791">
    <property type="entry name" value="EXPRESSED PROTEIN"/>
    <property type="match status" value="1"/>
</dbReference>
<dbReference type="InParanoid" id="A0A1X7VBP6"/>
<dbReference type="InterPro" id="IPR058913">
    <property type="entry name" value="Integrase_dom_put"/>
</dbReference>
<reference evidence="2" key="1">
    <citation type="submission" date="2017-05" db="UniProtKB">
        <authorList>
            <consortium name="EnsemblMetazoa"/>
        </authorList>
    </citation>
    <scope>IDENTIFICATION</scope>
</reference>
<sequence>MQGHLAQGHRVQQHHVRDAQRRIDLDGSVLRRLRVFNRKEYSVSGPLAFYHIDGNHKLIRWIIVVNTRIDGYSRRIVYLQHMITIMQQLFSNYLLMLLELGLPSRVQAGSGESTRFCLNLKLGITILFRA</sequence>
<dbReference type="AlphaFoldDB" id="A0A1X7VBP6"/>
<dbReference type="EnsemblMetazoa" id="Aqu2.1.36957_001">
    <property type="protein sequence ID" value="Aqu2.1.36957_001"/>
    <property type="gene ID" value="Aqu2.1.36957"/>
</dbReference>
<dbReference type="STRING" id="400682.A0A1X7VBP6"/>
<proteinExistence type="predicted"/>
<dbReference type="Pfam" id="PF24764">
    <property type="entry name" value="rva_4"/>
    <property type="match status" value="1"/>
</dbReference>